<accession>A0A2M6YR72</accession>
<organism evidence="5 6">
    <name type="scientific">Candidatus Shapirobacteria bacterium CG07_land_8_20_14_0_80_39_18</name>
    <dbReference type="NCBI Taxonomy" id="1974882"/>
    <lineage>
        <taxon>Bacteria</taxon>
        <taxon>Candidatus Shapironibacteriota</taxon>
    </lineage>
</organism>
<dbReference type="InterPro" id="IPR037038">
    <property type="entry name" value="HepT-like_sf"/>
</dbReference>
<keyword evidence="1" id="KW-1277">Toxin-antitoxin system</keyword>
<evidence type="ECO:0000313" key="6">
    <source>
        <dbReference type="Proteomes" id="UP000229502"/>
    </source>
</evidence>
<dbReference type="GO" id="GO:0004540">
    <property type="term" value="F:RNA nuclease activity"/>
    <property type="evidence" value="ECO:0007669"/>
    <property type="project" value="InterPro"/>
</dbReference>
<name>A0A2M6YR72_9BACT</name>
<sequence>MVVERQIIEKLLNSLRGELSKLDAMEFTYEELISEVDIQDMVNRRLQIAVESCIDIATHLASGLNLPGQNTSADVFRLLAKEKIITEELAEKLAKACGLRNILVHQYLKIDYKIIHQSSHEGLDDLREFAKQVVEFLEKNPQV</sequence>
<evidence type="ECO:0000256" key="1">
    <source>
        <dbReference type="ARBA" id="ARBA00022649"/>
    </source>
</evidence>
<evidence type="ECO:0000313" key="5">
    <source>
        <dbReference type="EMBL" id="PIU34552.1"/>
    </source>
</evidence>
<gene>
    <name evidence="5" type="ORF">COT03_02180</name>
</gene>
<keyword evidence="3" id="KW-0378">Hydrolase</keyword>
<dbReference type="Proteomes" id="UP000229502">
    <property type="component" value="Unassembled WGS sequence"/>
</dbReference>
<evidence type="ECO:0000256" key="3">
    <source>
        <dbReference type="ARBA" id="ARBA00022801"/>
    </source>
</evidence>
<evidence type="ECO:0000256" key="2">
    <source>
        <dbReference type="ARBA" id="ARBA00022722"/>
    </source>
</evidence>
<comment type="similarity">
    <text evidence="4">Belongs to the HepT RNase toxin family.</text>
</comment>
<keyword evidence="2" id="KW-0540">Nuclease</keyword>
<dbReference type="EMBL" id="PEWZ01000105">
    <property type="protein sequence ID" value="PIU34552.1"/>
    <property type="molecule type" value="Genomic_DNA"/>
</dbReference>
<evidence type="ECO:0008006" key="7">
    <source>
        <dbReference type="Google" id="ProtNLM"/>
    </source>
</evidence>
<comment type="caution">
    <text evidence="5">The sequence shown here is derived from an EMBL/GenBank/DDBJ whole genome shotgun (WGS) entry which is preliminary data.</text>
</comment>
<dbReference type="NCBIfam" id="NF047751">
    <property type="entry name" value="HepT_toxin"/>
    <property type="match status" value="1"/>
</dbReference>
<proteinExistence type="inferred from homology"/>
<reference evidence="6" key="1">
    <citation type="submission" date="2017-09" db="EMBL/GenBank/DDBJ databases">
        <title>Depth-based differentiation of microbial function through sediment-hosted aquifers and enrichment of novel symbionts in the deep terrestrial subsurface.</title>
        <authorList>
            <person name="Probst A.J."/>
            <person name="Ladd B."/>
            <person name="Jarett J.K."/>
            <person name="Geller-Mcgrath D.E."/>
            <person name="Sieber C.M.K."/>
            <person name="Emerson J.B."/>
            <person name="Anantharaman K."/>
            <person name="Thomas B.C."/>
            <person name="Malmstrom R."/>
            <person name="Stieglmeier M."/>
            <person name="Klingl A."/>
            <person name="Woyke T."/>
            <person name="Ryan C.M."/>
            <person name="Banfield J.F."/>
        </authorList>
    </citation>
    <scope>NUCLEOTIDE SEQUENCE [LARGE SCALE GENOMIC DNA]</scope>
</reference>
<protein>
    <recommendedName>
        <fullName evidence="7">DUF86 domain-containing protein</fullName>
    </recommendedName>
</protein>
<dbReference type="AlphaFoldDB" id="A0A2M6YR72"/>
<evidence type="ECO:0000256" key="4">
    <source>
        <dbReference type="ARBA" id="ARBA00024207"/>
    </source>
</evidence>
<dbReference type="GO" id="GO:0110001">
    <property type="term" value="C:toxin-antitoxin complex"/>
    <property type="evidence" value="ECO:0007669"/>
    <property type="project" value="InterPro"/>
</dbReference>
<dbReference type="GO" id="GO:0016787">
    <property type="term" value="F:hydrolase activity"/>
    <property type="evidence" value="ECO:0007669"/>
    <property type="project" value="UniProtKB-KW"/>
</dbReference>
<dbReference type="Pfam" id="PF01934">
    <property type="entry name" value="HepT-like"/>
    <property type="match status" value="1"/>
</dbReference>
<dbReference type="InterPro" id="IPR008201">
    <property type="entry name" value="HepT-like"/>
</dbReference>
<dbReference type="InterPro" id="IPR052379">
    <property type="entry name" value="Type_VII_TA_RNase"/>
</dbReference>
<dbReference type="PANTHER" id="PTHR33397:SF5">
    <property type="entry name" value="RNASE YUTE-RELATED"/>
    <property type="match status" value="1"/>
</dbReference>
<dbReference type="Gene3D" id="1.20.120.580">
    <property type="entry name" value="bsu32300-like"/>
    <property type="match status" value="1"/>
</dbReference>
<dbReference type="PANTHER" id="PTHR33397">
    <property type="entry name" value="UPF0331 PROTEIN YUTE"/>
    <property type="match status" value="1"/>
</dbReference>